<dbReference type="InterPro" id="IPR058240">
    <property type="entry name" value="rSAM_sf"/>
</dbReference>
<dbReference type="NCBIfam" id="TIGR04193">
    <property type="entry name" value="SPASM_w_grasp"/>
    <property type="match status" value="1"/>
</dbReference>
<reference evidence="1 2" key="1">
    <citation type="submission" date="2022-11" db="EMBL/GenBank/DDBJ databases">
        <title>Spartinivicinus poritis sp. nov., isolated from scleractinian coral Porites lutea.</title>
        <authorList>
            <person name="Zhang G."/>
            <person name="Cai L."/>
            <person name="Wei Q."/>
        </authorList>
    </citation>
    <scope>NUCLEOTIDE SEQUENCE [LARGE SCALE GENOMIC DNA]</scope>
    <source>
        <strain evidence="1 2">A2-2</strain>
    </source>
</reference>
<evidence type="ECO:0000313" key="2">
    <source>
        <dbReference type="Proteomes" id="UP001528823"/>
    </source>
</evidence>
<dbReference type="InterPro" id="IPR026497">
    <property type="entry name" value="GRASP-with-SPASM"/>
</dbReference>
<dbReference type="RefSeq" id="WP_274691355.1">
    <property type="nucleotide sequence ID" value="NZ_JAPMOU010000050.1"/>
</dbReference>
<dbReference type="CDD" id="cd21109">
    <property type="entry name" value="SPASM"/>
    <property type="match status" value="1"/>
</dbReference>
<keyword evidence="2" id="KW-1185">Reference proteome</keyword>
<gene>
    <name evidence="1" type="primary">gwsS</name>
    <name evidence="1" type="ORF">ORQ98_24080</name>
</gene>
<accession>A0ABT5UJ17</accession>
<sequence>MNDSTVQNFLTLFSCCKVVKGYNRSTILDLQTQKIYIIPNSLGEFINKCKNSPYEEVLNCYNKEDKKTIKSYIDYLTNNNFCFFTETPDKFPDISTEWDHPSKITNAIIDISSHVHDFLYLNKQLSKLGCYSVEIRVFNKHDFSVYEKIIAGFNNSRIKQIILHIPYQVNLASSEIFDPLFFNQRLKAIYVHSLTKNIAEYSKNSVIYKHEKLIDASCCGKISRNNFLANIDFYTESINHNNCLNRKISIDADGNIKNCPAMKASFGYYKKYDFNDIISTDKFQSNWDTTKDKISACADCEFRYSCLNCQIITSDKNNMYSKPKHCGYDPYTSTWR</sequence>
<evidence type="ECO:0000313" key="1">
    <source>
        <dbReference type="EMBL" id="MDE1465044.1"/>
    </source>
</evidence>
<dbReference type="SUPFAM" id="SSF102114">
    <property type="entry name" value="Radical SAM enzymes"/>
    <property type="match status" value="1"/>
</dbReference>
<proteinExistence type="predicted"/>
<name>A0ABT5UJ17_9GAMM</name>
<comment type="caution">
    <text evidence="1">The sequence shown here is derived from an EMBL/GenBank/DDBJ whole genome shotgun (WGS) entry which is preliminary data.</text>
</comment>
<dbReference type="EMBL" id="JAPMOU010000050">
    <property type="protein sequence ID" value="MDE1465044.1"/>
    <property type="molecule type" value="Genomic_DNA"/>
</dbReference>
<protein>
    <submittedName>
        <fullName evidence="1">Grasp-with-spasm system SPASM domain peptide maturase</fullName>
    </submittedName>
</protein>
<organism evidence="1 2">
    <name type="scientific">Spartinivicinus poritis</name>
    <dbReference type="NCBI Taxonomy" id="2994640"/>
    <lineage>
        <taxon>Bacteria</taxon>
        <taxon>Pseudomonadati</taxon>
        <taxon>Pseudomonadota</taxon>
        <taxon>Gammaproteobacteria</taxon>
        <taxon>Oceanospirillales</taxon>
        <taxon>Zooshikellaceae</taxon>
        <taxon>Spartinivicinus</taxon>
    </lineage>
</organism>
<dbReference type="Proteomes" id="UP001528823">
    <property type="component" value="Unassembled WGS sequence"/>
</dbReference>